<evidence type="ECO:0000259" key="1">
    <source>
        <dbReference type="Pfam" id="PF25302"/>
    </source>
</evidence>
<sequence length="265" mass="30078">MKRFLFSYLLVISLSACIYSQSFDGTYYGVYDDGEIGGDAIIKIECGKILICIENDQYSGQTIKVEKEYELVDFGPFMKLRLAVRDWLFLIWGKGFFISDTKGYYTFFSKAPQTRTTVIDNTWIISSTSYLREGETDYNAARLMRVTGLPWTSGNGHGIGDRLIIDIGGVDLPMLIVNGFVSLNNPKLYFENARLKTMRISSKKTRKSKVVTIGDNASFQKIEIRDIIEIGSPDEQLFLDVIDVYQGNKYNNLCIKTIIPDFSSK</sequence>
<protein>
    <recommendedName>
        <fullName evidence="1">NAD glycohydrolase translocation F5/8 type C domain-containing protein</fullName>
    </recommendedName>
</protein>
<dbReference type="PROSITE" id="PS51257">
    <property type="entry name" value="PROKAR_LIPOPROTEIN"/>
    <property type="match status" value="1"/>
</dbReference>
<feature type="domain" description="NAD glycohydrolase translocation F5/8 type C" evidence="1">
    <location>
        <begin position="137"/>
        <end position="258"/>
    </location>
</feature>
<dbReference type="AlphaFoldDB" id="A0A644TI27"/>
<reference evidence="2" key="1">
    <citation type="submission" date="2019-08" db="EMBL/GenBank/DDBJ databases">
        <authorList>
            <person name="Kucharzyk K."/>
            <person name="Murdoch R.W."/>
            <person name="Higgins S."/>
            <person name="Loffler F."/>
        </authorList>
    </citation>
    <scope>NUCLEOTIDE SEQUENCE</scope>
</reference>
<evidence type="ECO:0000313" key="2">
    <source>
        <dbReference type="EMBL" id="MPL66578.1"/>
    </source>
</evidence>
<organism evidence="2">
    <name type="scientific">bioreactor metagenome</name>
    <dbReference type="NCBI Taxonomy" id="1076179"/>
    <lineage>
        <taxon>unclassified sequences</taxon>
        <taxon>metagenomes</taxon>
        <taxon>ecological metagenomes</taxon>
    </lineage>
</organism>
<dbReference type="InterPro" id="IPR057561">
    <property type="entry name" value="NADase_transloc"/>
</dbReference>
<gene>
    <name evidence="2" type="ORF">SDC9_12265</name>
</gene>
<accession>A0A644TI27</accession>
<name>A0A644TI27_9ZZZZ</name>
<proteinExistence type="predicted"/>
<dbReference type="EMBL" id="VSSQ01000032">
    <property type="protein sequence ID" value="MPL66578.1"/>
    <property type="molecule type" value="Genomic_DNA"/>
</dbReference>
<dbReference type="NCBIfam" id="NF047619">
    <property type="entry name" value="NADase_discoid"/>
    <property type="match status" value="1"/>
</dbReference>
<dbReference type="Pfam" id="PF25302">
    <property type="entry name" value="NADase_transloc"/>
    <property type="match status" value="1"/>
</dbReference>
<comment type="caution">
    <text evidence="2">The sequence shown here is derived from an EMBL/GenBank/DDBJ whole genome shotgun (WGS) entry which is preliminary data.</text>
</comment>